<feature type="region of interest" description="Disordered" evidence="1">
    <location>
        <begin position="28"/>
        <end position="86"/>
    </location>
</feature>
<dbReference type="PROSITE" id="PS50200">
    <property type="entry name" value="RA"/>
    <property type="match status" value="1"/>
</dbReference>
<protein>
    <recommendedName>
        <fullName evidence="2">Ras-associating domain-containing protein</fullName>
    </recommendedName>
</protein>
<dbReference type="InterPro" id="IPR036770">
    <property type="entry name" value="Ankyrin_rpt-contain_sf"/>
</dbReference>
<accession>A0ABD2W961</accession>
<dbReference type="Proteomes" id="UP001627154">
    <property type="component" value="Unassembled WGS sequence"/>
</dbReference>
<comment type="caution">
    <text evidence="3">The sequence shown here is derived from an EMBL/GenBank/DDBJ whole genome shotgun (WGS) entry which is preliminary data.</text>
</comment>
<feature type="compositionally biased region" description="Low complexity" evidence="1">
    <location>
        <begin position="1290"/>
        <end position="1309"/>
    </location>
</feature>
<feature type="region of interest" description="Disordered" evidence="1">
    <location>
        <begin position="1274"/>
        <end position="1314"/>
    </location>
</feature>
<feature type="region of interest" description="Disordered" evidence="1">
    <location>
        <begin position="1141"/>
        <end position="1177"/>
    </location>
</feature>
<dbReference type="EMBL" id="JBJJXI010000123">
    <property type="protein sequence ID" value="KAL3389436.1"/>
    <property type="molecule type" value="Genomic_DNA"/>
</dbReference>
<dbReference type="PANTHER" id="PTHR21437:SF1">
    <property type="entry name" value="WIDE AWAKE"/>
    <property type="match status" value="1"/>
</dbReference>
<dbReference type="SUPFAM" id="SSF48403">
    <property type="entry name" value="Ankyrin repeat"/>
    <property type="match status" value="1"/>
</dbReference>
<dbReference type="Gene3D" id="1.25.40.20">
    <property type="entry name" value="Ankyrin repeat-containing domain"/>
    <property type="match status" value="1"/>
</dbReference>
<evidence type="ECO:0000313" key="3">
    <source>
        <dbReference type="EMBL" id="KAL3389436.1"/>
    </source>
</evidence>
<dbReference type="SUPFAM" id="SSF49265">
    <property type="entry name" value="Fibronectin type III"/>
    <property type="match status" value="1"/>
</dbReference>
<dbReference type="SMART" id="SM00314">
    <property type="entry name" value="RA"/>
    <property type="match status" value="1"/>
</dbReference>
<dbReference type="InterPro" id="IPR002110">
    <property type="entry name" value="Ankyrin_rpt"/>
</dbReference>
<feature type="compositionally biased region" description="Low complexity" evidence="1">
    <location>
        <begin position="1210"/>
        <end position="1219"/>
    </location>
</feature>
<keyword evidence="4" id="KW-1185">Reference proteome</keyword>
<reference evidence="3 4" key="1">
    <citation type="journal article" date="2024" name="bioRxiv">
        <title>A reference genome for Trichogramma kaykai: A tiny desert-dwelling parasitoid wasp with competing sex-ratio distorters.</title>
        <authorList>
            <person name="Culotta J."/>
            <person name="Lindsey A.R."/>
        </authorList>
    </citation>
    <scope>NUCLEOTIDE SEQUENCE [LARGE SCALE GENOMIC DNA]</scope>
    <source>
        <strain evidence="3 4">KSX58</strain>
    </source>
</reference>
<evidence type="ECO:0000259" key="2">
    <source>
        <dbReference type="PROSITE" id="PS50200"/>
    </source>
</evidence>
<name>A0ABD2W961_9HYME</name>
<dbReference type="InterPro" id="IPR039269">
    <property type="entry name" value="ANKFN1"/>
</dbReference>
<dbReference type="InterPro" id="IPR036116">
    <property type="entry name" value="FN3_sf"/>
</dbReference>
<dbReference type="CDD" id="cd17117">
    <property type="entry name" value="RA_ANKFN1_like"/>
    <property type="match status" value="1"/>
</dbReference>
<dbReference type="PANTHER" id="PTHR21437">
    <property type="entry name" value="WIDE AWAKE"/>
    <property type="match status" value="1"/>
</dbReference>
<gene>
    <name evidence="3" type="ORF">TKK_015658</name>
</gene>
<feature type="region of interest" description="Disordered" evidence="1">
    <location>
        <begin position="1197"/>
        <end position="1253"/>
    </location>
</feature>
<dbReference type="InterPro" id="IPR000159">
    <property type="entry name" value="RA_dom"/>
</dbReference>
<organism evidence="3 4">
    <name type="scientific">Trichogramma kaykai</name>
    <dbReference type="NCBI Taxonomy" id="54128"/>
    <lineage>
        <taxon>Eukaryota</taxon>
        <taxon>Metazoa</taxon>
        <taxon>Ecdysozoa</taxon>
        <taxon>Arthropoda</taxon>
        <taxon>Hexapoda</taxon>
        <taxon>Insecta</taxon>
        <taxon>Pterygota</taxon>
        <taxon>Neoptera</taxon>
        <taxon>Endopterygota</taxon>
        <taxon>Hymenoptera</taxon>
        <taxon>Apocrita</taxon>
        <taxon>Proctotrupomorpha</taxon>
        <taxon>Chalcidoidea</taxon>
        <taxon>Trichogrammatidae</taxon>
        <taxon>Trichogramma</taxon>
    </lineage>
</organism>
<dbReference type="Pfam" id="PF13637">
    <property type="entry name" value="Ank_4"/>
    <property type="match status" value="1"/>
</dbReference>
<dbReference type="Gene3D" id="3.10.20.90">
    <property type="entry name" value="Phosphatidylinositol 3-kinase Catalytic Subunit, Chain A, domain 1"/>
    <property type="match status" value="1"/>
</dbReference>
<proteinExistence type="predicted"/>
<feature type="domain" description="Ras-associating" evidence="2">
    <location>
        <begin position="1367"/>
        <end position="1468"/>
    </location>
</feature>
<sequence>MSSGDNKPSPGLTIDRAAFLLLRVKRAFKKKKQQRKDKSGAGGGGGSSSGAAQVNDGKNSAGSRNGTGGCRTSGTAEGPAGPPPLLRSRTLPAIVVPGLGILQAQIEASRCPAVCPRPSLEASLVPPYGSAAVKAATGSCSHLCVKRDSLASQCSKLLAPRISFTEDSIGERRVSDSSGAYRSAGNELAQGCSRLAGRLSTCSAGAVQPLSRLARVFNQRPSFIPQEDSPRRLSWERRGDCSYAGSCLPRSNSIDSVADWTNSLAGGDLTSSVTSSLAVGSDQLYGSGYVLADQTRQQQTPSRRSPSPLLGIRTADKLNNLVSPSISRRFKGQRASLELHPLQGMDFLEGFGKKKQLKINDLVSSLPTKAQSSLNIHLHALFAAVEQGSLDKVRTILESTDIDVNNVNSDKLSVLDMAVLTNNRPLAKLLAKFGAREGDNFKSSESLGKHLASLLVESEHRVQELTGVPSIGQSSSGRVPFMENSAYIHRGSFTSQNNNLTGCSGGGSSSEDKQLVLWERRARALRKMLAGFEQTRPPDILFIVSIEVSSTSSIVARFFDSDMQDTSICTKFKIQWSFCEDFSVVIGEREVLDMKQKECCIEGLDQGRRYHFRAAAGNLKGYSRFKPTQPEHLTPNSWRDVDGRGTRSTSRLEQLDSLLTDVRGPEYSLETPAVQRRNHKKTKTTIKQLFTATSKFQKNLRRGVFLSCVFYHEDKVLLTNEDFLPVIEIDETYPSCVQNDFHWFMKVACSWEDVKPLKQDMEKSHSNTTNHFRVKLLNSAAQMQTALCTQELGKFYHKPIKDVHGTLVFSTVHCVKTPKHVSVLNSRWIPLAKVTKKLIAHEDSNVADMLMASIHDQISYHQVSSIKLPRGLYLGYLKMQSSVDSIQVVVPTKSPNMLPHCKIRDNSHVTAEEWEYLKRLGRLQGLSANSSSDDSDDKENLVELNGNEQQKTFVDAVAASTKRLFAYMDIGPEDSLAHRLYDIEVIELSTDVSLLVVVPPADNACSVPGTREILLQRGDLLSLSVQVFEMVHLGTYQKDVTDKFSRLSCILELDTAQAQHSQREAFSNSELSVAKDKLAKLQDIQSQANTVWKGARWLIDLIAFARDRSSLTMSSQSTASCWSQNSGISIKHLLSLERNKNANSGNNLKRSLLQIPPRDPKLVKSSPGRGSWPGPGVGNISGCSGTNLLATELSKSEQQLSMGPYPRKGSNSSNCSSTSEPHSQASSNSAFLMPAPPVPPHRFPQHQNRLPPSKSEDALILACKVQKQASSQLQLQPQQQLYNSRNQGKSSLSASTSPVMSSASTSRSSVNEDQTRLLKTTKSYNPAPVASVASIANDLCNSEKFSGAEDKDETNTELTSGVRVAPLPGILQVYAAYETGLATGTSLKLHVTGRTTAREVVDLVVKQLNMAVVLKGLEGPVYSPEELSNFCLVAVIGARERCLRDDFKPLQLQNPWKKGRLYVRQKHDVLAALEHSSKHTAFL</sequence>
<evidence type="ECO:0000313" key="4">
    <source>
        <dbReference type="Proteomes" id="UP001627154"/>
    </source>
</evidence>
<evidence type="ECO:0000256" key="1">
    <source>
        <dbReference type="SAM" id="MobiDB-lite"/>
    </source>
</evidence>
<feature type="compositionally biased region" description="Polar residues" evidence="1">
    <location>
        <begin position="1220"/>
        <end position="1230"/>
    </location>
</feature>